<protein>
    <submittedName>
        <fullName evidence="1">Uncharacterized protein</fullName>
    </submittedName>
</protein>
<accession>A0ABW2Y5I8</accession>
<evidence type="ECO:0000313" key="1">
    <source>
        <dbReference type="EMBL" id="MFD0704734.1"/>
    </source>
</evidence>
<dbReference type="EMBL" id="JBHTHQ010000015">
    <property type="protein sequence ID" value="MFD0704734.1"/>
    <property type="molecule type" value="Genomic_DNA"/>
</dbReference>
<proteinExistence type="predicted"/>
<keyword evidence="2" id="KW-1185">Reference proteome</keyword>
<dbReference type="SUPFAM" id="SSF47598">
    <property type="entry name" value="Ribbon-helix-helix"/>
    <property type="match status" value="1"/>
</dbReference>
<sequence length="113" mass="13718">MRLTKKEREEYEAIAQDFLSRIESDEEYPLPDNAKIYRGEEAREYVRRQNFRPTLRQRLSALNPFAHRFHFYLSREVKEKIVTLARREQMSVNEFLIQASEEYIKNHHTKTIA</sequence>
<name>A0ABW2Y5I8_9BIFI</name>
<gene>
    <name evidence="1" type="ORF">ACFQY8_03090</name>
</gene>
<evidence type="ECO:0000313" key="2">
    <source>
        <dbReference type="Proteomes" id="UP001597036"/>
    </source>
</evidence>
<dbReference type="Proteomes" id="UP001597036">
    <property type="component" value="Unassembled WGS sequence"/>
</dbReference>
<dbReference type="InterPro" id="IPR010985">
    <property type="entry name" value="Ribbon_hlx_hlx"/>
</dbReference>
<dbReference type="RefSeq" id="WP_377938452.1">
    <property type="nucleotide sequence ID" value="NZ_JBHTHQ010000015.1"/>
</dbReference>
<organism evidence="1 2">
    <name type="scientific">Alloscardovia venturai</name>
    <dbReference type="NCBI Taxonomy" id="1769421"/>
    <lineage>
        <taxon>Bacteria</taxon>
        <taxon>Bacillati</taxon>
        <taxon>Actinomycetota</taxon>
        <taxon>Actinomycetes</taxon>
        <taxon>Bifidobacteriales</taxon>
        <taxon>Bifidobacteriaceae</taxon>
        <taxon>Alloscardovia</taxon>
    </lineage>
</organism>
<comment type="caution">
    <text evidence="1">The sequence shown here is derived from an EMBL/GenBank/DDBJ whole genome shotgun (WGS) entry which is preliminary data.</text>
</comment>
<reference evidence="2" key="1">
    <citation type="journal article" date="2019" name="Int. J. Syst. Evol. Microbiol.">
        <title>The Global Catalogue of Microorganisms (GCM) 10K type strain sequencing project: providing services to taxonomists for standard genome sequencing and annotation.</title>
        <authorList>
            <consortium name="The Broad Institute Genomics Platform"/>
            <consortium name="The Broad Institute Genome Sequencing Center for Infectious Disease"/>
            <person name="Wu L."/>
            <person name="Ma J."/>
        </authorList>
    </citation>
    <scope>NUCLEOTIDE SEQUENCE [LARGE SCALE GENOMIC DNA]</scope>
    <source>
        <strain evidence="2">CCM 8604</strain>
    </source>
</reference>